<dbReference type="GO" id="GO:0005886">
    <property type="term" value="C:plasma membrane"/>
    <property type="evidence" value="ECO:0007669"/>
    <property type="project" value="TreeGrafter"/>
</dbReference>
<comment type="caution">
    <text evidence="2">The sequence shown here is derived from an EMBL/GenBank/DDBJ whole genome shotgun (WGS) entry which is preliminary data.</text>
</comment>
<dbReference type="PATRIC" id="fig|1331206.3.peg.2294"/>
<protein>
    <submittedName>
        <fullName evidence="2">PF04286 family protein</fullName>
    </submittedName>
</protein>
<keyword evidence="1" id="KW-0812">Transmembrane</keyword>
<gene>
    <name evidence="2" type="ORF">L497_1149</name>
</gene>
<feature type="transmembrane region" description="Helical" evidence="1">
    <location>
        <begin position="409"/>
        <end position="429"/>
    </location>
</feature>
<proteinExistence type="predicted"/>
<evidence type="ECO:0000256" key="1">
    <source>
        <dbReference type="SAM" id="Phobius"/>
    </source>
</evidence>
<organism evidence="2 3">
    <name type="scientific">Bordetella holmesii CDC-H585-BH</name>
    <dbReference type="NCBI Taxonomy" id="1331206"/>
    <lineage>
        <taxon>Bacteria</taxon>
        <taxon>Pseudomonadati</taxon>
        <taxon>Pseudomonadota</taxon>
        <taxon>Betaproteobacteria</taxon>
        <taxon>Burkholderiales</taxon>
        <taxon>Alcaligenaceae</taxon>
        <taxon>Bordetella</taxon>
    </lineage>
</organism>
<reference evidence="2 3" key="1">
    <citation type="submission" date="2014-03" db="EMBL/GenBank/DDBJ databases">
        <title>Genome sequence of Bordetella holmseii.</title>
        <authorList>
            <person name="Harvill E."/>
            <person name="Goodfield L.L."/>
            <person name="Ivanov Y."/>
            <person name="Meyer J.A."/>
            <person name="Newth C."/>
            <person name="Cassiday P."/>
            <person name="Tondella M.L."/>
            <person name="Liao P."/>
            <person name="Zimmerman J."/>
            <person name="Meert K."/>
            <person name="Wessel D."/>
            <person name="Berger J."/>
            <person name="Dean J.M."/>
            <person name="Holubkov R."/>
            <person name="Burr J."/>
            <person name="Liu T."/>
            <person name="Brinkac L.M."/>
            <person name="Sanka R."/>
            <person name="Kim M."/>
            <person name="Losada L."/>
        </authorList>
    </citation>
    <scope>NUCLEOTIDE SEQUENCE [LARGE SCALE GENOMIC DNA]</scope>
    <source>
        <strain evidence="2 3">CDC-H585-BH</strain>
    </source>
</reference>
<dbReference type="EMBL" id="JFZZ01000081">
    <property type="protein sequence ID" value="KAK90128.1"/>
    <property type="molecule type" value="Genomic_DNA"/>
</dbReference>
<evidence type="ECO:0000313" key="3">
    <source>
        <dbReference type="Proteomes" id="UP000026682"/>
    </source>
</evidence>
<dbReference type="PANTHER" id="PTHR38442">
    <property type="entry name" value="INNER MEMBRANE PROTEIN-RELATED"/>
    <property type="match status" value="1"/>
</dbReference>
<dbReference type="Pfam" id="PF04286">
    <property type="entry name" value="DUF445"/>
    <property type="match status" value="1"/>
</dbReference>
<feature type="transmembrane region" description="Helical" evidence="1">
    <location>
        <begin position="21"/>
        <end position="40"/>
    </location>
</feature>
<keyword evidence="1" id="KW-1133">Transmembrane helix</keyword>
<name>A0A158M457_9BORD</name>
<accession>A0A158M457</accession>
<keyword evidence="1" id="KW-0472">Membrane</keyword>
<sequence length="431" mass="48716">MPESLSTTEMRRSQLARMKRWALVLLLMMVAGFVTSHLMGGQGVWAWVRAFCEAATVGALADWFAVVALFRRPLGLPIPHTAIIPNSKDRIGENLAVFVRDHFLDPDSLLERLRVFDPTARLARWLSRPAQTKALAQGARQMALQMVELLDEQAVRRAIRSFVEDTVRRWDAAQTAGEVLTLLTRDGRHQELLDAALQRLAAYLSQEKVKERASGLLVRFARKEWPRIIATVDLVASVDTMADNLADRLARALMDELRDVLAQPDHPVRKDYEHWIADYIERLREDPQVAQQVQMLKEKLLAEPRVQTYVQALWDDIHGALRRDLARDDSALTRHLEGALGGLAARLRKDDKVRAALNAHIMGAANRLTGRLRAGVTEHIARTVKNWDERHLVDELELNVGRDLQYVRFNGTLVGGLIGLALHAVVLMLQR</sequence>
<feature type="transmembrane region" description="Helical" evidence="1">
    <location>
        <begin position="46"/>
        <end position="70"/>
    </location>
</feature>
<dbReference type="AlphaFoldDB" id="A0A158M457"/>
<dbReference type="PANTHER" id="PTHR38442:SF1">
    <property type="entry name" value="INNER MEMBRANE PROTEIN"/>
    <property type="match status" value="1"/>
</dbReference>
<evidence type="ECO:0000313" key="2">
    <source>
        <dbReference type="EMBL" id="KAK90128.1"/>
    </source>
</evidence>
<dbReference type="InterPro" id="IPR007383">
    <property type="entry name" value="DUF445"/>
</dbReference>
<dbReference type="Proteomes" id="UP000026682">
    <property type="component" value="Unassembled WGS sequence"/>
</dbReference>